<evidence type="ECO:0000313" key="1">
    <source>
        <dbReference type="EMBL" id="TNV84232.1"/>
    </source>
</evidence>
<reference evidence="1" key="1">
    <citation type="submission" date="2019-06" db="EMBL/GenBank/DDBJ databases">
        <authorList>
            <person name="Zheng W."/>
        </authorList>
    </citation>
    <scope>NUCLEOTIDE SEQUENCE</scope>
    <source>
        <strain evidence="1">QDHG01</strain>
    </source>
</reference>
<accession>A0A8J8NY19</accession>
<gene>
    <name evidence="1" type="ORF">FGO68_gene15419</name>
</gene>
<proteinExistence type="predicted"/>
<organism evidence="1 2">
    <name type="scientific">Halteria grandinella</name>
    <dbReference type="NCBI Taxonomy" id="5974"/>
    <lineage>
        <taxon>Eukaryota</taxon>
        <taxon>Sar</taxon>
        <taxon>Alveolata</taxon>
        <taxon>Ciliophora</taxon>
        <taxon>Intramacronucleata</taxon>
        <taxon>Spirotrichea</taxon>
        <taxon>Stichotrichia</taxon>
        <taxon>Sporadotrichida</taxon>
        <taxon>Halteriidae</taxon>
        <taxon>Halteria</taxon>
    </lineage>
</organism>
<name>A0A8J8NY19_HALGN</name>
<protein>
    <submittedName>
        <fullName evidence="1">Uncharacterized protein</fullName>
    </submittedName>
</protein>
<evidence type="ECO:0000313" key="2">
    <source>
        <dbReference type="Proteomes" id="UP000785679"/>
    </source>
</evidence>
<keyword evidence="2" id="KW-1185">Reference proteome</keyword>
<comment type="caution">
    <text evidence="1">The sequence shown here is derived from an EMBL/GenBank/DDBJ whole genome shotgun (WGS) entry which is preliminary data.</text>
</comment>
<sequence length="124" mass="14379">MVAYLIGSALVPSTHGLMKGERFGRENGLQAELYIKQLYFRDLEINLQKNNLTYQPTKLKKSGLFIRRPLNIRLHKEKLSRSLASKQLLNLSKLFLPPKNGSLLPQRRRKPSYSKNIWATFDSH</sequence>
<dbReference type="AlphaFoldDB" id="A0A8J8NY19"/>
<dbReference type="EMBL" id="RRYP01003003">
    <property type="protein sequence ID" value="TNV84232.1"/>
    <property type="molecule type" value="Genomic_DNA"/>
</dbReference>
<dbReference type="Proteomes" id="UP000785679">
    <property type="component" value="Unassembled WGS sequence"/>
</dbReference>